<feature type="domain" description="C2H2-type" evidence="2">
    <location>
        <begin position="918"/>
        <end position="941"/>
    </location>
</feature>
<dbReference type="AlphaFoldDB" id="A0A9W9QCR0"/>
<organism evidence="3 4">
    <name type="scientific">Penicillium atrosanguineum</name>
    <dbReference type="NCBI Taxonomy" id="1132637"/>
    <lineage>
        <taxon>Eukaryota</taxon>
        <taxon>Fungi</taxon>
        <taxon>Dikarya</taxon>
        <taxon>Ascomycota</taxon>
        <taxon>Pezizomycotina</taxon>
        <taxon>Eurotiomycetes</taxon>
        <taxon>Eurotiomycetidae</taxon>
        <taxon>Eurotiales</taxon>
        <taxon>Aspergillaceae</taxon>
        <taxon>Penicillium</taxon>
    </lineage>
</organism>
<dbReference type="InterPro" id="IPR013087">
    <property type="entry name" value="Znf_C2H2_type"/>
</dbReference>
<name>A0A9W9QCR0_9EURO</name>
<feature type="region of interest" description="Disordered" evidence="1">
    <location>
        <begin position="17"/>
        <end position="43"/>
    </location>
</feature>
<evidence type="ECO:0000256" key="1">
    <source>
        <dbReference type="SAM" id="MobiDB-lite"/>
    </source>
</evidence>
<dbReference type="Pfam" id="PF26082">
    <property type="entry name" value="zf-C2H2_AcuF"/>
    <property type="match status" value="1"/>
</dbReference>
<dbReference type="SMART" id="SM00355">
    <property type="entry name" value="ZnF_C2H2"/>
    <property type="match status" value="3"/>
</dbReference>
<feature type="region of interest" description="Disordered" evidence="1">
    <location>
        <begin position="1033"/>
        <end position="1078"/>
    </location>
</feature>
<dbReference type="Proteomes" id="UP001147746">
    <property type="component" value="Unassembled WGS sequence"/>
</dbReference>
<protein>
    <submittedName>
        <fullName evidence="3">Zinc finger C2H2</fullName>
    </submittedName>
</protein>
<reference evidence="3" key="2">
    <citation type="journal article" date="2023" name="IMA Fungus">
        <title>Comparative genomic study of the Penicillium genus elucidates a diverse pangenome and 15 lateral gene transfer events.</title>
        <authorList>
            <person name="Petersen C."/>
            <person name="Sorensen T."/>
            <person name="Nielsen M.R."/>
            <person name="Sondergaard T.E."/>
            <person name="Sorensen J.L."/>
            <person name="Fitzpatrick D.A."/>
            <person name="Frisvad J.C."/>
            <person name="Nielsen K.L."/>
        </authorList>
    </citation>
    <scope>NUCLEOTIDE SEQUENCE</scope>
    <source>
        <strain evidence="3">IBT 21472</strain>
    </source>
</reference>
<evidence type="ECO:0000313" key="4">
    <source>
        <dbReference type="Proteomes" id="UP001147746"/>
    </source>
</evidence>
<feature type="compositionally biased region" description="Polar residues" evidence="1">
    <location>
        <begin position="1046"/>
        <end position="1078"/>
    </location>
</feature>
<feature type="compositionally biased region" description="Low complexity" evidence="1">
    <location>
        <begin position="1198"/>
        <end position="1216"/>
    </location>
</feature>
<feature type="region of interest" description="Disordered" evidence="1">
    <location>
        <begin position="420"/>
        <end position="452"/>
    </location>
</feature>
<feature type="compositionally biased region" description="Polar residues" evidence="1">
    <location>
        <begin position="274"/>
        <end position="287"/>
    </location>
</feature>
<keyword evidence="4" id="KW-1185">Reference proteome</keyword>
<feature type="compositionally biased region" description="Polar residues" evidence="1">
    <location>
        <begin position="630"/>
        <end position="646"/>
    </location>
</feature>
<feature type="compositionally biased region" description="Polar residues" evidence="1">
    <location>
        <begin position="220"/>
        <end position="235"/>
    </location>
</feature>
<evidence type="ECO:0000259" key="2">
    <source>
        <dbReference type="PROSITE" id="PS00028"/>
    </source>
</evidence>
<dbReference type="InterPro" id="IPR058925">
    <property type="entry name" value="zf-C2H2_AcuF"/>
</dbReference>
<dbReference type="PANTHER" id="PTHR35391:SF3">
    <property type="entry name" value="FINGER DOMAIN PROTEIN, PUTATIVE (AFU_ORTHOLOGUE AFUA_8G04300)-RELATED"/>
    <property type="match status" value="1"/>
</dbReference>
<reference evidence="3" key="1">
    <citation type="submission" date="2022-12" db="EMBL/GenBank/DDBJ databases">
        <authorList>
            <person name="Petersen C."/>
        </authorList>
    </citation>
    <scope>NUCLEOTIDE SEQUENCE</scope>
    <source>
        <strain evidence="3">IBT 21472</strain>
    </source>
</reference>
<comment type="caution">
    <text evidence="3">The sequence shown here is derived from an EMBL/GenBank/DDBJ whole genome shotgun (WGS) entry which is preliminary data.</text>
</comment>
<dbReference type="EMBL" id="JAPZBO010000001">
    <property type="protein sequence ID" value="KAJ5331030.1"/>
    <property type="molecule type" value="Genomic_DNA"/>
</dbReference>
<feature type="region of interest" description="Disordered" evidence="1">
    <location>
        <begin position="55"/>
        <end position="133"/>
    </location>
</feature>
<feature type="compositionally biased region" description="Polar residues" evidence="1">
    <location>
        <begin position="101"/>
        <end position="119"/>
    </location>
</feature>
<feature type="compositionally biased region" description="Polar residues" evidence="1">
    <location>
        <begin position="351"/>
        <end position="364"/>
    </location>
</feature>
<feature type="region of interest" description="Disordered" evidence="1">
    <location>
        <begin position="153"/>
        <end position="173"/>
    </location>
</feature>
<feature type="compositionally biased region" description="Polar residues" evidence="1">
    <location>
        <begin position="301"/>
        <end position="319"/>
    </location>
</feature>
<gene>
    <name evidence="3" type="ORF">N7476_000813</name>
</gene>
<feature type="compositionally biased region" description="Acidic residues" evidence="1">
    <location>
        <begin position="421"/>
        <end position="433"/>
    </location>
</feature>
<dbReference type="PROSITE" id="PS00028">
    <property type="entry name" value="ZINC_FINGER_C2H2_1"/>
    <property type="match status" value="1"/>
</dbReference>
<feature type="region of interest" description="Disordered" evidence="1">
    <location>
        <begin position="205"/>
        <end position="392"/>
    </location>
</feature>
<evidence type="ECO:0000313" key="3">
    <source>
        <dbReference type="EMBL" id="KAJ5331030.1"/>
    </source>
</evidence>
<feature type="compositionally biased region" description="Basic and acidic residues" evidence="1">
    <location>
        <begin position="341"/>
        <end position="350"/>
    </location>
</feature>
<feature type="region of interest" description="Disordered" evidence="1">
    <location>
        <begin position="628"/>
        <end position="668"/>
    </location>
</feature>
<feature type="compositionally biased region" description="Basic residues" evidence="1">
    <location>
        <begin position="593"/>
        <end position="608"/>
    </location>
</feature>
<sequence>MSGTLYNSPELARSALHPHDFPVSAAPTAPLSPPSEEGTPDLLTVWTKLGARDFLDMSTPSGQSPTLHELNSDPYLSAPSDPEESDFHASAIRLTPVGGSPNHSSPNESRRPSIQSQTHLGREHEYTSSRPSTYLVPSDIELVNGSDSWQTEVTSSFSGGVTAPAEDTGRPSAIGVNTSHLLSAENTMPSPISASGSLTVPGSATTMRGSFATPQPGLGISNTTYGPPGLTISTDRQSRDDLTSPSPRGRSPIVMVSKVSRGDSPVTHQRRPSRSTVHLSPGDMSSESGHEDDYSDVRSVGSLSVARTHNGNWIPNSTTGLGGLDPISRGDELVPSPNDLKSQREREQKNESISIWTETVSVASSEVGDEPPLTRQKPPATRTRRARSTGDRPFQQEDYFNLQFTSTNRPVLGPGVKVYESSEDEVPGESDEAESIRAESPAADATQLNRNDRSTPEIYHSLEQTDSCGNFCLYPWQDIPRDSTPRAEVLQPGSSSAAMVAFEKRARDLETASLTATIDNNSIINFGMTFDRLSINDQPKTKERRSNSLLKRPFFQQASSKLKRQASDLSISTVHTAAQQPPQEPQRKDSGSHRHRLSLSSRSHKHTRSPSLTNALMSMSGQMAAIGGSHSVQAVSPNPEASSMSLPKSRVRSRSEVPRPVTPGLMDLMTTHGGPPVAGLYRSPMLEVGAEPASAAPRPNTAGAEDEDEIDMIDDKGQVMDFLPVSSLPVPTFEGFRAQIMQLSPRLEPALIHRFAQAQVRRYRHLVELQQKHSVAVANHSCKAGKFCFAQGGEASWPSQRPADTQAGQTRFRVADHSTSHGRDQPYILGEGAIAAAQFPPGVPLPPVDRLPAEFECPICFEVKKFYKPSDWSKHVHEDAQPFTCSFPQCNEPKSFKRKADWVRHENERHRQLEWWTCSNSECSHTCYRKDNFVQHLVREHKMLDPKAKKTKGSADAGDGLSDSMCERELSRLWKIVDECHHETENTLRQEPCRFCGNICGSWKKLTVHLGKHMEQLAMPVLELAKQSCAAPPSQVHQVDKAGRSAETQAPPRSTGTVSPATRSLWNPQFPTSNASAPASQPFSYEIPLLNYPSISGGELSMEPESITDSLQPGDPQFAGAGYMNQFGQGTLHPQAQTHPLHQNSVTYPPPYNAVPRSRTPEANAAMLPHSYSLSSHLEGSLYPATGYPAYQPVAPNSPYTTGPYTSSYSSYSSQM</sequence>
<accession>A0A9W9QCR0</accession>
<proteinExistence type="predicted"/>
<dbReference type="PANTHER" id="PTHR35391">
    <property type="entry name" value="C2H2-TYPE DOMAIN-CONTAINING PROTEIN-RELATED"/>
    <property type="match status" value="1"/>
</dbReference>
<feature type="region of interest" description="Disordered" evidence="1">
    <location>
        <begin position="1194"/>
        <end position="1216"/>
    </location>
</feature>
<feature type="region of interest" description="Disordered" evidence="1">
    <location>
        <begin position="574"/>
        <end position="609"/>
    </location>
</feature>